<feature type="domain" description="PPM-type phosphatase" evidence="1">
    <location>
        <begin position="82"/>
        <end position="335"/>
    </location>
</feature>
<organism evidence="2 3">
    <name type="scientific">Nocardia mexicana</name>
    <dbReference type="NCBI Taxonomy" id="279262"/>
    <lineage>
        <taxon>Bacteria</taxon>
        <taxon>Bacillati</taxon>
        <taxon>Actinomycetota</taxon>
        <taxon>Actinomycetes</taxon>
        <taxon>Mycobacteriales</taxon>
        <taxon>Nocardiaceae</taxon>
        <taxon>Nocardia</taxon>
    </lineage>
</organism>
<dbReference type="Proteomes" id="UP000255355">
    <property type="component" value="Unassembled WGS sequence"/>
</dbReference>
<dbReference type="RefSeq" id="WP_084520156.1">
    <property type="nucleotide sequence ID" value="NZ_QQAZ01000019.1"/>
</dbReference>
<dbReference type="OrthoDB" id="9801841at2"/>
<accession>A0A370GIR9</accession>
<dbReference type="InterPro" id="IPR036457">
    <property type="entry name" value="PPM-type-like_dom_sf"/>
</dbReference>
<comment type="caution">
    <text evidence="2">The sequence shown here is derived from an EMBL/GenBank/DDBJ whole genome shotgun (WGS) entry which is preliminary data.</text>
</comment>
<evidence type="ECO:0000313" key="3">
    <source>
        <dbReference type="Proteomes" id="UP000255355"/>
    </source>
</evidence>
<protein>
    <submittedName>
        <fullName evidence="2">Serine/threonine protein phosphatase PrpC</fullName>
    </submittedName>
</protein>
<evidence type="ECO:0000259" key="1">
    <source>
        <dbReference type="PROSITE" id="PS51746"/>
    </source>
</evidence>
<proteinExistence type="predicted"/>
<dbReference type="Gene3D" id="3.60.40.10">
    <property type="entry name" value="PPM-type phosphatase domain"/>
    <property type="match status" value="1"/>
</dbReference>
<name>A0A370GIR9_9NOCA</name>
<gene>
    <name evidence="2" type="ORF">DFR68_11979</name>
</gene>
<reference evidence="2 3" key="1">
    <citation type="submission" date="2018-07" db="EMBL/GenBank/DDBJ databases">
        <title>Genomic Encyclopedia of Type Strains, Phase IV (KMG-IV): sequencing the most valuable type-strain genomes for metagenomic binning, comparative biology and taxonomic classification.</title>
        <authorList>
            <person name="Goeker M."/>
        </authorList>
    </citation>
    <scope>NUCLEOTIDE SEQUENCE [LARGE SCALE GENOMIC DNA]</scope>
    <source>
        <strain evidence="2 3">DSM 44952</strain>
    </source>
</reference>
<keyword evidence="3" id="KW-1185">Reference proteome</keyword>
<dbReference type="EMBL" id="QQAZ01000019">
    <property type="protein sequence ID" value="RDI43692.1"/>
    <property type="molecule type" value="Genomic_DNA"/>
</dbReference>
<dbReference type="Pfam" id="PF12773">
    <property type="entry name" value="DZR"/>
    <property type="match status" value="1"/>
</dbReference>
<dbReference type="CDD" id="cd00143">
    <property type="entry name" value="PP2Cc"/>
    <property type="match status" value="1"/>
</dbReference>
<dbReference type="SUPFAM" id="SSF81606">
    <property type="entry name" value="PP2C-like"/>
    <property type="match status" value="1"/>
</dbReference>
<dbReference type="STRING" id="1210089.GCA_001613165_05947"/>
<dbReference type="SMART" id="SM00332">
    <property type="entry name" value="PP2Cc"/>
    <property type="match status" value="1"/>
</dbReference>
<dbReference type="InterPro" id="IPR025874">
    <property type="entry name" value="DZR"/>
</dbReference>
<sequence length="347" mass="35401">MGELATGLHCPGCGQRIGAADRFCEECGRELAVYRAALPDLTIDPAAACDQCGGTDFDDDRYCASCGARHRPPDRAEADLGVVQLITDRGIAHARNEDAVAAAVLDDASGPTIVIAVCDGVSTSDDPQVASGTAARTGVDACLAALAADRTAAEAVIDGLVAAFEAVRGVSIADGHAPSCTYVSAVLRACGDGEFEITVTNVGDSRAYWLRGDGPGDSVASRRLTADDSYAQLLVDAGGMDEQTAMRDPRAHALMRWLGADSEHVPADTAVHSLRVRGPGALLLCSDGLWNYLPDPTGLAVVATASAPLRSARDLVEVALHGGGSDNITVALAAIPAAASIPAGGAQ</sequence>
<dbReference type="AlphaFoldDB" id="A0A370GIR9"/>
<evidence type="ECO:0000313" key="2">
    <source>
        <dbReference type="EMBL" id="RDI43692.1"/>
    </source>
</evidence>
<dbReference type="InterPro" id="IPR001932">
    <property type="entry name" value="PPM-type_phosphatase-like_dom"/>
</dbReference>
<dbReference type="PROSITE" id="PS51746">
    <property type="entry name" value="PPM_2"/>
    <property type="match status" value="1"/>
</dbReference>